<reference evidence="2" key="1">
    <citation type="submission" date="2024-06" db="EMBL/GenBank/DDBJ databases">
        <title>Multi-omics analyses provide insights into the biosynthesis of the anticancer antibiotic pleurotin in Hohenbuehelia grisea.</title>
        <authorList>
            <person name="Weaver J.A."/>
            <person name="Alberti F."/>
        </authorList>
    </citation>
    <scope>NUCLEOTIDE SEQUENCE [LARGE SCALE GENOMIC DNA]</scope>
    <source>
        <strain evidence="2">T-177</strain>
    </source>
</reference>
<keyword evidence="2" id="KW-1185">Reference proteome</keyword>
<organism evidence="1 2">
    <name type="scientific">Hohenbuehelia grisea</name>
    <dbReference type="NCBI Taxonomy" id="104357"/>
    <lineage>
        <taxon>Eukaryota</taxon>
        <taxon>Fungi</taxon>
        <taxon>Dikarya</taxon>
        <taxon>Basidiomycota</taxon>
        <taxon>Agaricomycotina</taxon>
        <taxon>Agaricomycetes</taxon>
        <taxon>Agaricomycetidae</taxon>
        <taxon>Agaricales</taxon>
        <taxon>Pleurotineae</taxon>
        <taxon>Pleurotaceae</taxon>
        <taxon>Hohenbuehelia</taxon>
    </lineage>
</organism>
<evidence type="ECO:0000313" key="2">
    <source>
        <dbReference type="Proteomes" id="UP001556367"/>
    </source>
</evidence>
<accession>A0ABR3J2G3</accession>
<comment type="caution">
    <text evidence="1">The sequence shown here is derived from an EMBL/GenBank/DDBJ whole genome shotgun (WGS) entry which is preliminary data.</text>
</comment>
<dbReference type="EMBL" id="JASNQZ010000012">
    <property type="protein sequence ID" value="KAL0949731.1"/>
    <property type="molecule type" value="Genomic_DNA"/>
</dbReference>
<gene>
    <name evidence="1" type="ORF">HGRIS_009771</name>
</gene>
<proteinExistence type="predicted"/>
<name>A0ABR3J2G3_9AGAR</name>
<evidence type="ECO:0000313" key="1">
    <source>
        <dbReference type="EMBL" id="KAL0949731.1"/>
    </source>
</evidence>
<protein>
    <submittedName>
        <fullName evidence="1">Uncharacterized protein</fullName>
    </submittedName>
</protein>
<sequence>MLGSDSSSFVFKSSRYCCLQPRTRSCKPWPALSSTMRLRHSMGAQELDAAAVLINFSSKDIALLSMTAGLSRGASLDFWKDAGLKEDWLQEIDGMASLCLSSSVTSGLKSLLWTTEVLEVCYKNGDSRARRTVNGYLGDLPDKGSAPKDIRP</sequence>
<dbReference type="Proteomes" id="UP001556367">
    <property type="component" value="Unassembled WGS sequence"/>
</dbReference>